<dbReference type="RefSeq" id="WP_093559614.1">
    <property type="nucleotide sequence ID" value="NZ_FPBO01000039.1"/>
</dbReference>
<dbReference type="EMBL" id="FPBO01000039">
    <property type="protein sequence ID" value="SFV13640.1"/>
    <property type="molecule type" value="Genomic_DNA"/>
</dbReference>
<keyword evidence="2" id="KW-1185">Reference proteome</keyword>
<protein>
    <recommendedName>
        <fullName evidence="3">Molecular chaperone DnaJ</fullName>
    </recommendedName>
</protein>
<dbReference type="STRING" id="1035707.SAMN05216552_103951"/>
<dbReference type="OrthoDB" id="8748699at2"/>
<reference evidence="2" key="1">
    <citation type="submission" date="2016-10" db="EMBL/GenBank/DDBJ databases">
        <authorList>
            <person name="Varghese N."/>
            <person name="Submissions S."/>
        </authorList>
    </citation>
    <scope>NUCLEOTIDE SEQUENCE [LARGE SCALE GENOMIC DNA]</scope>
    <source>
        <strain evidence="2">CGMCC 1.11014</strain>
    </source>
</reference>
<dbReference type="Proteomes" id="UP000199391">
    <property type="component" value="Unassembled WGS sequence"/>
</dbReference>
<organism evidence="1 2">
    <name type="scientific">Pseudoduganella namucuonensis</name>
    <dbReference type="NCBI Taxonomy" id="1035707"/>
    <lineage>
        <taxon>Bacteria</taxon>
        <taxon>Pseudomonadati</taxon>
        <taxon>Pseudomonadota</taxon>
        <taxon>Betaproteobacteria</taxon>
        <taxon>Burkholderiales</taxon>
        <taxon>Oxalobacteraceae</taxon>
        <taxon>Telluria group</taxon>
        <taxon>Pseudoduganella</taxon>
    </lineage>
</organism>
<proteinExistence type="predicted"/>
<dbReference type="AlphaFoldDB" id="A0A1I7LVN8"/>
<evidence type="ECO:0000313" key="1">
    <source>
        <dbReference type="EMBL" id="SFV13640.1"/>
    </source>
</evidence>
<evidence type="ECO:0000313" key="2">
    <source>
        <dbReference type="Proteomes" id="UP000199391"/>
    </source>
</evidence>
<accession>A0A1I7LVN8</accession>
<evidence type="ECO:0008006" key="3">
    <source>
        <dbReference type="Google" id="ProtNLM"/>
    </source>
</evidence>
<gene>
    <name evidence="1" type="ORF">SAMN05216552_103951</name>
</gene>
<name>A0A1I7LVN8_9BURK</name>
<sequence length="309" mass="35087">MSTPSVKSKAGAARGRQHFLSLLDKLHAARADYAAWEKSAATLRELAATRLGPLSEQFGVYTRQLIMVLDRSHSHRALSEAERKLVAESICMLADGVLRQDEDPEVKQLYNRYSGGDFDREMAQQEERIKKMIRDAHAGAPEPAGEAELARRKEVAALHGKLRAALRALPPSERVDLLLEQADVFYIDDYLEGLQLTEIELEQLSQPGVDYLSEQRLRICNAAIEDYLDDLEFDTVGIQFSLIMQLGLPGREPLTEEAGRHCLRQQQALIQNQLDNIACDVVDFLDINKLKVWLREKQEYKEKHVAFYQ</sequence>